<organism evidence="4 5">
    <name type="scientific">Nyctereutes procyonoides</name>
    <name type="common">Raccoon dog</name>
    <name type="synonym">Canis procyonoides</name>
    <dbReference type="NCBI Taxonomy" id="34880"/>
    <lineage>
        <taxon>Eukaryota</taxon>
        <taxon>Metazoa</taxon>
        <taxon>Chordata</taxon>
        <taxon>Craniata</taxon>
        <taxon>Vertebrata</taxon>
        <taxon>Euteleostomi</taxon>
        <taxon>Mammalia</taxon>
        <taxon>Eutheria</taxon>
        <taxon>Laurasiatheria</taxon>
        <taxon>Carnivora</taxon>
        <taxon>Caniformia</taxon>
        <taxon>Canidae</taxon>
        <taxon>Nyctereutes</taxon>
    </lineage>
</organism>
<sequence>MQNFLALSTSNYYNGCIFHRHIKGFTVETGDLTGTGRGGNSIWGKEFEDEYSNFLKHSIRGVVPTANNGPNTSGFQFFTYGKRSHLDMKYTVFGKLPVCEKTWQLLDGVHIKDITTHANPFTQ</sequence>
<comment type="function">
    <text evidence="2">PPIases accelerate the folding of proteins. It catalyzes the cis-trans isomerization of proline imidic peptide bonds in oligopeptides.</text>
</comment>
<dbReference type="PRINTS" id="PR00153">
    <property type="entry name" value="CSAPPISMRASE"/>
</dbReference>
<name>A0A811YTC5_NYCPR</name>
<proteinExistence type="inferred from homology"/>
<evidence type="ECO:0000313" key="5">
    <source>
        <dbReference type="Proteomes" id="UP000645828"/>
    </source>
</evidence>
<dbReference type="EMBL" id="CAJHUB010000750">
    <property type="protein sequence ID" value="CAD7680853.1"/>
    <property type="molecule type" value="Genomic_DNA"/>
</dbReference>
<keyword evidence="2" id="KW-0697">Rotamase</keyword>
<dbReference type="SUPFAM" id="SSF50891">
    <property type="entry name" value="Cyclophilin-like"/>
    <property type="match status" value="1"/>
</dbReference>
<dbReference type="InterPro" id="IPR002130">
    <property type="entry name" value="Cyclophilin-type_PPIase_dom"/>
</dbReference>
<dbReference type="GO" id="GO:0071013">
    <property type="term" value="C:catalytic step 2 spliceosome"/>
    <property type="evidence" value="ECO:0007669"/>
    <property type="project" value="TreeGrafter"/>
</dbReference>
<reference evidence="4" key="1">
    <citation type="submission" date="2020-12" db="EMBL/GenBank/DDBJ databases">
        <authorList>
            <consortium name="Molecular Ecology Group"/>
        </authorList>
    </citation>
    <scope>NUCLEOTIDE SEQUENCE</scope>
    <source>
        <strain evidence="4">TBG_1078</strain>
    </source>
</reference>
<accession>A0A811YTC5</accession>
<dbReference type="Pfam" id="PF00160">
    <property type="entry name" value="Pro_isomerase"/>
    <property type="match status" value="1"/>
</dbReference>
<dbReference type="PANTHER" id="PTHR45625:SF2">
    <property type="entry name" value="PEPTIDYL-PROLYL CIS-TRANS ISOMERASE-LIKE 3"/>
    <property type="match status" value="1"/>
</dbReference>
<comment type="caution">
    <text evidence="4">The sequence shown here is derived from an EMBL/GenBank/DDBJ whole genome shotgun (WGS) entry which is preliminary data.</text>
</comment>
<dbReference type="GO" id="GO:0003755">
    <property type="term" value="F:peptidyl-prolyl cis-trans isomerase activity"/>
    <property type="evidence" value="ECO:0007669"/>
    <property type="project" value="UniProtKB-UniRule"/>
</dbReference>
<keyword evidence="5" id="KW-1185">Reference proteome</keyword>
<feature type="domain" description="PPIase cyclophilin-type" evidence="3">
    <location>
        <begin position="1"/>
        <end position="123"/>
    </location>
</feature>
<keyword evidence="2" id="KW-0413">Isomerase</keyword>
<dbReference type="InterPro" id="IPR029000">
    <property type="entry name" value="Cyclophilin-like_dom_sf"/>
</dbReference>
<evidence type="ECO:0000256" key="2">
    <source>
        <dbReference type="RuleBase" id="RU363019"/>
    </source>
</evidence>
<dbReference type="AlphaFoldDB" id="A0A811YTC5"/>
<evidence type="ECO:0000256" key="1">
    <source>
        <dbReference type="ARBA" id="ARBA00000971"/>
    </source>
</evidence>
<dbReference type="Proteomes" id="UP000645828">
    <property type="component" value="Unassembled WGS sequence"/>
</dbReference>
<dbReference type="PANTHER" id="PTHR45625">
    <property type="entry name" value="PEPTIDYL-PROLYL CIS-TRANS ISOMERASE-RELATED"/>
    <property type="match status" value="1"/>
</dbReference>
<dbReference type="PROSITE" id="PS50072">
    <property type="entry name" value="CSA_PPIASE_2"/>
    <property type="match status" value="1"/>
</dbReference>
<evidence type="ECO:0000259" key="3">
    <source>
        <dbReference type="PROSITE" id="PS50072"/>
    </source>
</evidence>
<dbReference type="InterPro" id="IPR044666">
    <property type="entry name" value="Cyclophilin_A-like"/>
</dbReference>
<dbReference type="EC" id="5.2.1.8" evidence="2"/>
<protein>
    <recommendedName>
        <fullName evidence="2">Peptidyl-prolyl cis-trans isomerase</fullName>
        <shortName evidence="2">PPIase</shortName>
        <ecNumber evidence="2">5.2.1.8</ecNumber>
    </recommendedName>
</protein>
<gene>
    <name evidence="4" type="ORF">NYPRO_LOCUS13645</name>
</gene>
<comment type="catalytic activity">
    <reaction evidence="1 2">
        <text>[protein]-peptidylproline (omega=180) = [protein]-peptidylproline (omega=0)</text>
        <dbReference type="Rhea" id="RHEA:16237"/>
        <dbReference type="Rhea" id="RHEA-COMP:10747"/>
        <dbReference type="Rhea" id="RHEA-COMP:10748"/>
        <dbReference type="ChEBI" id="CHEBI:83833"/>
        <dbReference type="ChEBI" id="CHEBI:83834"/>
        <dbReference type="EC" id="5.2.1.8"/>
    </reaction>
</comment>
<comment type="similarity">
    <text evidence="2">Belongs to the cyclophilin-type PPIase family.</text>
</comment>
<evidence type="ECO:0000313" key="4">
    <source>
        <dbReference type="EMBL" id="CAD7680853.1"/>
    </source>
</evidence>
<dbReference type="Gene3D" id="2.40.100.10">
    <property type="entry name" value="Cyclophilin-like"/>
    <property type="match status" value="1"/>
</dbReference>